<dbReference type="AlphaFoldDB" id="A0A0M9WHG3"/>
<evidence type="ECO:0000313" key="3">
    <source>
        <dbReference type="Proteomes" id="UP000037696"/>
    </source>
</evidence>
<proteinExistence type="predicted"/>
<dbReference type="Proteomes" id="UP000037696">
    <property type="component" value="Unassembled WGS sequence"/>
</dbReference>
<organism evidence="2 3">
    <name type="scientific">Penicillium nordicum</name>
    <dbReference type="NCBI Taxonomy" id="229535"/>
    <lineage>
        <taxon>Eukaryota</taxon>
        <taxon>Fungi</taxon>
        <taxon>Dikarya</taxon>
        <taxon>Ascomycota</taxon>
        <taxon>Pezizomycotina</taxon>
        <taxon>Eurotiomycetes</taxon>
        <taxon>Eurotiomycetidae</taxon>
        <taxon>Eurotiales</taxon>
        <taxon>Aspergillaceae</taxon>
        <taxon>Penicillium</taxon>
    </lineage>
</organism>
<name>A0A0M9WHG3_9EURO</name>
<feature type="region of interest" description="Disordered" evidence="1">
    <location>
        <begin position="1"/>
        <end position="33"/>
    </location>
</feature>
<accession>A0A0M9WHG3</accession>
<dbReference type="EMBL" id="LHQQ01000050">
    <property type="protein sequence ID" value="KOS45035.1"/>
    <property type="molecule type" value="Genomic_DNA"/>
</dbReference>
<protein>
    <submittedName>
        <fullName evidence="2">Uncharacterized protein</fullName>
    </submittedName>
</protein>
<sequence>MTTIERNNANKTNPGTLNFDSGPTYSGQSGSRDFVRTQNTDYEMLQAFNHITSEAVSTVVFHVDIFAINVSCDSKPCNP</sequence>
<keyword evidence="3" id="KW-1185">Reference proteome</keyword>
<reference evidence="2 3" key="1">
    <citation type="submission" date="2015-08" db="EMBL/GenBank/DDBJ databases">
        <title>Genome sequencing of Penicillium nordicum.</title>
        <authorList>
            <person name="Nguyen H.D."/>
            <person name="Seifert K.A."/>
        </authorList>
    </citation>
    <scope>NUCLEOTIDE SEQUENCE [LARGE SCALE GENOMIC DNA]</scope>
    <source>
        <strain evidence="2 3">DAOMC 185683</strain>
    </source>
</reference>
<evidence type="ECO:0000313" key="2">
    <source>
        <dbReference type="EMBL" id="KOS45035.1"/>
    </source>
</evidence>
<comment type="caution">
    <text evidence="2">The sequence shown here is derived from an EMBL/GenBank/DDBJ whole genome shotgun (WGS) entry which is preliminary data.</text>
</comment>
<evidence type="ECO:0000256" key="1">
    <source>
        <dbReference type="SAM" id="MobiDB-lite"/>
    </source>
</evidence>
<gene>
    <name evidence="2" type="ORF">ACN38_g4054</name>
</gene>